<evidence type="ECO:0000259" key="1">
    <source>
        <dbReference type="PROSITE" id="PS51186"/>
    </source>
</evidence>
<dbReference type="GO" id="GO:0016747">
    <property type="term" value="F:acyltransferase activity, transferring groups other than amino-acyl groups"/>
    <property type="evidence" value="ECO:0007669"/>
    <property type="project" value="InterPro"/>
</dbReference>
<dbReference type="STRING" id="428990.SAMN06295987_102134"/>
<dbReference type="InterPro" id="IPR051531">
    <property type="entry name" value="N-acetyltransferase"/>
</dbReference>
<name>A0A1U6HCE3_9SPHN</name>
<dbReference type="PANTHER" id="PTHR43792">
    <property type="entry name" value="GNAT FAMILY, PUTATIVE (AFU_ORTHOLOGUE AFUA_3G00765)-RELATED-RELATED"/>
    <property type="match status" value="1"/>
</dbReference>
<dbReference type="Pfam" id="PF13302">
    <property type="entry name" value="Acetyltransf_3"/>
    <property type="match status" value="1"/>
</dbReference>
<organism evidence="2 3">
    <name type="scientific">Novosphingobium mathurense</name>
    <dbReference type="NCBI Taxonomy" id="428990"/>
    <lineage>
        <taxon>Bacteria</taxon>
        <taxon>Pseudomonadati</taxon>
        <taxon>Pseudomonadota</taxon>
        <taxon>Alphaproteobacteria</taxon>
        <taxon>Sphingomonadales</taxon>
        <taxon>Sphingomonadaceae</taxon>
        <taxon>Novosphingobium</taxon>
    </lineage>
</organism>
<sequence length="180" mass="20413">MAVNTGKPFLTTGRYDLWQPGPGDLEGLVRLLEGKDMTRFLGPARADYFSQFERLSRNTGSWALYGYGTFYVRKRGEAELIANCGIFHSWRGFGKGMDDVPEAGWIVRQDHWGEGLAGEVMGTVLPWFDRVHGKRRIACMIEEGNTPSERLATRLGFKHYGQHEAEDGKTILNLFERLPE</sequence>
<gene>
    <name evidence="2" type="ORF">SAMN06295987_102134</name>
</gene>
<accession>A0A1U6HCE3</accession>
<dbReference type="RefSeq" id="WP_079729964.1">
    <property type="nucleotide sequence ID" value="NZ_FVZE01000002.1"/>
</dbReference>
<dbReference type="PANTHER" id="PTHR43792:SF16">
    <property type="entry name" value="N-ACETYLTRANSFERASE DOMAIN-CONTAINING PROTEIN"/>
    <property type="match status" value="1"/>
</dbReference>
<evidence type="ECO:0000313" key="2">
    <source>
        <dbReference type="EMBL" id="SLJ93457.1"/>
    </source>
</evidence>
<keyword evidence="2" id="KW-0808">Transferase</keyword>
<dbReference type="Gene3D" id="3.40.630.30">
    <property type="match status" value="1"/>
</dbReference>
<dbReference type="EMBL" id="FVZE01000002">
    <property type="protein sequence ID" value="SLJ93457.1"/>
    <property type="molecule type" value="Genomic_DNA"/>
</dbReference>
<dbReference type="Proteomes" id="UP000190989">
    <property type="component" value="Unassembled WGS sequence"/>
</dbReference>
<dbReference type="SUPFAM" id="SSF55729">
    <property type="entry name" value="Acyl-CoA N-acyltransferases (Nat)"/>
    <property type="match status" value="1"/>
</dbReference>
<protein>
    <submittedName>
        <fullName evidence="2">Protein N-acetyltransferase, RimJ/RimL family</fullName>
    </submittedName>
</protein>
<proteinExistence type="predicted"/>
<dbReference type="InterPro" id="IPR016181">
    <property type="entry name" value="Acyl_CoA_acyltransferase"/>
</dbReference>
<reference evidence="3" key="1">
    <citation type="submission" date="2017-02" db="EMBL/GenBank/DDBJ databases">
        <authorList>
            <person name="Varghese N."/>
            <person name="Submissions S."/>
        </authorList>
    </citation>
    <scope>NUCLEOTIDE SEQUENCE [LARGE SCALE GENOMIC DNA]</scope>
    <source>
        <strain evidence="3">SM117</strain>
    </source>
</reference>
<feature type="domain" description="N-acetyltransferase" evidence="1">
    <location>
        <begin position="27"/>
        <end position="180"/>
    </location>
</feature>
<dbReference type="InterPro" id="IPR000182">
    <property type="entry name" value="GNAT_dom"/>
</dbReference>
<dbReference type="PROSITE" id="PS51186">
    <property type="entry name" value="GNAT"/>
    <property type="match status" value="1"/>
</dbReference>
<keyword evidence="3" id="KW-1185">Reference proteome</keyword>
<evidence type="ECO:0000313" key="3">
    <source>
        <dbReference type="Proteomes" id="UP000190989"/>
    </source>
</evidence>
<dbReference type="AlphaFoldDB" id="A0A1U6HCE3"/>